<dbReference type="Pfam" id="PF00107">
    <property type="entry name" value="ADH_zinc_N"/>
    <property type="match status" value="1"/>
</dbReference>
<dbReference type="Gene3D" id="3.90.180.10">
    <property type="entry name" value="Medium-chain alcohol dehydrogenases, catalytic domain"/>
    <property type="match status" value="1"/>
</dbReference>
<dbReference type="InterPro" id="IPR011032">
    <property type="entry name" value="GroES-like_sf"/>
</dbReference>
<reference evidence="6 7" key="1">
    <citation type="journal article" date="2024" name="J. Plant Pathol.">
        <title>Sequence and assembly of the genome of Seiridium unicorne, isolate CBS 538.82, causal agent of cypress canker disease.</title>
        <authorList>
            <person name="Scali E."/>
            <person name="Rocca G.D."/>
            <person name="Danti R."/>
            <person name="Garbelotto M."/>
            <person name="Barberini S."/>
            <person name="Baroncelli R."/>
            <person name="Emiliani G."/>
        </authorList>
    </citation>
    <scope>NUCLEOTIDE SEQUENCE [LARGE SCALE GENOMIC DNA]</scope>
    <source>
        <strain evidence="6 7">BM-138-508</strain>
    </source>
</reference>
<keyword evidence="1 4" id="KW-0479">Metal-binding</keyword>
<evidence type="ECO:0000259" key="5">
    <source>
        <dbReference type="SMART" id="SM00829"/>
    </source>
</evidence>
<evidence type="ECO:0000256" key="1">
    <source>
        <dbReference type="ARBA" id="ARBA00022723"/>
    </source>
</evidence>
<accession>A0ABR2UJ52</accession>
<dbReference type="Gene3D" id="3.40.50.720">
    <property type="entry name" value="NAD(P)-binding Rossmann-like Domain"/>
    <property type="match status" value="1"/>
</dbReference>
<evidence type="ECO:0000256" key="2">
    <source>
        <dbReference type="ARBA" id="ARBA00022833"/>
    </source>
</evidence>
<comment type="similarity">
    <text evidence="4">Belongs to the zinc-containing alcohol dehydrogenase family.</text>
</comment>
<dbReference type="PANTHER" id="PTHR43401:SF2">
    <property type="entry name" value="L-THREONINE 3-DEHYDROGENASE"/>
    <property type="match status" value="1"/>
</dbReference>
<comment type="cofactor">
    <cofactor evidence="4">
        <name>Zn(2+)</name>
        <dbReference type="ChEBI" id="CHEBI:29105"/>
    </cofactor>
</comment>
<evidence type="ECO:0000256" key="4">
    <source>
        <dbReference type="RuleBase" id="RU361277"/>
    </source>
</evidence>
<dbReference type="InterPro" id="IPR002328">
    <property type="entry name" value="ADH_Zn_CS"/>
</dbReference>
<organism evidence="6 7">
    <name type="scientific">Seiridium unicorne</name>
    <dbReference type="NCBI Taxonomy" id="138068"/>
    <lineage>
        <taxon>Eukaryota</taxon>
        <taxon>Fungi</taxon>
        <taxon>Dikarya</taxon>
        <taxon>Ascomycota</taxon>
        <taxon>Pezizomycotina</taxon>
        <taxon>Sordariomycetes</taxon>
        <taxon>Xylariomycetidae</taxon>
        <taxon>Amphisphaeriales</taxon>
        <taxon>Sporocadaceae</taxon>
        <taxon>Seiridium</taxon>
    </lineage>
</organism>
<evidence type="ECO:0000313" key="6">
    <source>
        <dbReference type="EMBL" id="KAK9414653.1"/>
    </source>
</evidence>
<name>A0ABR2UJ52_9PEZI</name>
<dbReference type="InterPro" id="IPR013154">
    <property type="entry name" value="ADH-like_N"/>
</dbReference>
<feature type="domain" description="Enoyl reductase (ER)" evidence="5">
    <location>
        <begin position="16"/>
        <end position="340"/>
    </location>
</feature>
<protein>
    <submittedName>
        <fullName evidence="6">D-arabinitol dehydrogenase (NADP(+))</fullName>
    </submittedName>
</protein>
<dbReference type="SUPFAM" id="SSF51735">
    <property type="entry name" value="NAD(P)-binding Rossmann-fold domains"/>
    <property type="match status" value="1"/>
</dbReference>
<keyword evidence="3" id="KW-0560">Oxidoreductase</keyword>
<dbReference type="InterPro" id="IPR013149">
    <property type="entry name" value="ADH-like_C"/>
</dbReference>
<dbReference type="SMART" id="SM00829">
    <property type="entry name" value="PKS_ER"/>
    <property type="match status" value="1"/>
</dbReference>
<dbReference type="EMBL" id="JARVKF010000423">
    <property type="protein sequence ID" value="KAK9414653.1"/>
    <property type="molecule type" value="Genomic_DNA"/>
</dbReference>
<dbReference type="PANTHER" id="PTHR43401">
    <property type="entry name" value="L-THREONINE 3-DEHYDROGENASE"/>
    <property type="match status" value="1"/>
</dbReference>
<dbReference type="Pfam" id="PF08240">
    <property type="entry name" value="ADH_N"/>
    <property type="match status" value="1"/>
</dbReference>
<comment type="caution">
    <text evidence="6">The sequence shown here is derived from an EMBL/GenBank/DDBJ whole genome shotgun (WGS) entry which is preliminary data.</text>
</comment>
<dbReference type="InterPro" id="IPR020843">
    <property type="entry name" value="ER"/>
</dbReference>
<dbReference type="Proteomes" id="UP001408356">
    <property type="component" value="Unassembled WGS sequence"/>
</dbReference>
<dbReference type="SUPFAM" id="SSF50129">
    <property type="entry name" value="GroES-like"/>
    <property type="match status" value="1"/>
</dbReference>
<dbReference type="PROSITE" id="PS00059">
    <property type="entry name" value="ADH_ZINC"/>
    <property type="match status" value="1"/>
</dbReference>
<dbReference type="InterPro" id="IPR036291">
    <property type="entry name" value="NAD(P)-bd_dom_sf"/>
</dbReference>
<evidence type="ECO:0000256" key="3">
    <source>
        <dbReference type="ARBA" id="ARBA00023002"/>
    </source>
</evidence>
<sequence length="343" mass="36756">MASDPPAKMKAIQYNKPLDFDVVKISVPEPEANEVLVRAHFADGYFPSAMPLVTGHEMSGEVAKIGKSVKGLSIGDKVTADSLVSCGCCNACRRGRSLYCDNIRARGMHSTYLKPLLPCPIRASTEKVDGGFAEYCVFPASKLTPIPSLSWTQATLIEAAACAIHGLDRIKPAYGSSVLLLGAGPTGLCLSQLFRAGGCVKVVLAANAGTKLDLARQDPEPDWKSLQDAHPAGFDIVIEATGDIEVLRRSIDYCAKGGTLGLYGVYPPAETLTISPFLVFFKELSIIASCSQLNCVPRAVDYIKSGRLRVDGIVTHTFSLEEYGEAIRSVQEKKCVKAAILID</sequence>
<keyword evidence="2 4" id="KW-0862">Zinc</keyword>
<dbReference type="InterPro" id="IPR050129">
    <property type="entry name" value="Zn_alcohol_dh"/>
</dbReference>
<gene>
    <name evidence="6" type="ORF">SUNI508_10936</name>
</gene>
<keyword evidence="7" id="KW-1185">Reference proteome</keyword>
<proteinExistence type="inferred from homology"/>
<evidence type="ECO:0000313" key="7">
    <source>
        <dbReference type="Proteomes" id="UP001408356"/>
    </source>
</evidence>